<name>X0TZB8_9ZZZZ</name>
<proteinExistence type="predicted"/>
<gene>
    <name evidence="1" type="ORF">S01H1_19195</name>
</gene>
<accession>X0TZB8</accession>
<reference evidence="1" key="1">
    <citation type="journal article" date="2014" name="Front. Microbiol.">
        <title>High frequency of phylogenetically diverse reductive dehalogenase-homologous genes in deep subseafloor sedimentary metagenomes.</title>
        <authorList>
            <person name="Kawai M."/>
            <person name="Futagami T."/>
            <person name="Toyoda A."/>
            <person name="Takaki Y."/>
            <person name="Nishi S."/>
            <person name="Hori S."/>
            <person name="Arai W."/>
            <person name="Tsubouchi T."/>
            <person name="Morono Y."/>
            <person name="Uchiyama I."/>
            <person name="Ito T."/>
            <person name="Fujiyama A."/>
            <person name="Inagaki F."/>
            <person name="Takami H."/>
        </authorList>
    </citation>
    <scope>NUCLEOTIDE SEQUENCE</scope>
    <source>
        <strain evidence="1">Expedition CK06-06</strain>
    </source>
</reference>
<evidence type="ECO:0000313" key="1">
    <source>
        <dbReference type="EMBL" id="GAF92456.1"/>
    </source>
</evidence>
<dbReference type="AlphaFoldDB" id="X0TZB8"/>
<protein>
    <submittedName>
        <fullName evidence="1">Uncharacterized protein</fullName>
    </submittedName>
</protein>
<comment type="caution">
    <text evidence="1">The sequence shown here is derived from an EMBL/GenBank/DDBJ whole genome shotgun (WGS) entry which is preliminary data.</text>
</comment>
<sequence>MVAGYAFEKTTGGIITYLGYEYSMCKGKLHPLRKYTRKE</sequence>
<dbReference type="EMBL" id="BARS01010338">
    <property type="protein sequence ID" value="GAF92456.1"/>
    <property type="molecule type" value="Genomic_DNA"/>
</dbReference>
<organism evidence="1">
    <name type="scientific">marine sediment metagenome</name>
    <dbReference type="NCBI Taxonomy" id="412755"/>
    <lineage>
        <taxon>unclassified sequences</taxon>
        <taxon>metagenomes</taxon>
        <taxon>ecological metagenomes</taxon>
    </lineage>
</organism>